<evidence type="ECO:0000313" key="3">
    <source>
        <dbReference type="EMBL" id="GAA5168964.1"/>
    </source>
</evidence>
<comment type="caution">
    <text evidence="3">The sequence shown here is derived from an EMBL/GenBank/DDBJ whole genome shotgun (WGS) entry which is preliminary data.</text>
</comment>
<gene>
    <name evidence="3" type="ORF">GCM10023321_63800</name>
</gene>
<name>A0ABP9QWY4_9PSEU</name>
<keyword evidence="2" id="KW-0812">Transmembrane</keyword>
<proteinExistence type="predicted"/>
<feature type="region of interest" description="Disordered" evidence="1">
    <location>
        <begin position="289"/>
        <end position="315"/>
    </location>
</feature>
<keyword evidence="2" id="KW-0472">Membrane</keyword>
<feature type="compositionally biased region" description="Pro residues" evidence="1">
    <location>
        <begin position="474"/>
        <end position="484"/>
    </location>
</feature>
<keyword evidence="4" id="KW-1185">Reference proteome</keyword>
<feature type="compositionally biased region" description="Polar residues" evidence="1">
    <location>
        <begin position="510"/>
        <end position="525"/>
    </location>
</feature>
<dbReference type="RefSeq" id="WP_185061466.1">
    <property type="nucleotide sequence ID" value="NZ_BAABJP010000041.1"/>
</dbReference>
<protein>
    <recommendedName>
        <fullName evidence="5">Type VII secretion protein EccE</fullName>
    </recommendedName>
</protein>
<sequence>MTRILESGHRPALGLAQWMIGPPLGSSPDGLDGRQGAFVSVAPDAMAGVTSWWASSWPIVVTAVAVLVAAMVVSVLFWRTRYAVAGRAEWLEITPPATYPADAAVALWRVLAGFLDRAPRRPWKPAPALAAEFHADPAGVRAGVWVAPPLRAEHMAAAIRRVLPGAQIRHTTPPVWYAPPSVLQLRPAGGRWAPLIDPAHRPSHASRDQPGDEPLRAVLDALADRQPGQQAAVQLVITPTGGPLPGLVAGLDRVDPAELCRNVTTFLLAGTAELLSFLVSELLDLFTGSSGSTNRRGSTGTVAGASRPATATGTRTGLMGKAADAKRTAGAHLHATLRVAVTTHPTNTSPALPGPRARRARLRLARDIAAGYDLVTTHATLHTRPARNAERLWCRAPGAGFNATLAELAALWHLPAQPHTYGLPAPSARNRAPARQLPRLPLPRTARRTGSSRPTNTGNSNDAPAPGDRRPGPDGGPTPPPSPPGRGAGSQPGFNQPTRPGRPIRATAPRPSSTSAPLANRDTSSPAPRAGRYRRYGGEPR</sequence>
<feature type="compositionally biased region" description="Low complexity" evidence="1">
    <location>
        <begin position="424"/>
        <end position="444"/>
    </location>
</feature>
<evidence type="ECO:0000256" key="1">
    <source>
        <dbReference type="SAM" id="MobiDB-lite"/>
    </source>
</evidence>
<feature type="compositionally biased region" description="Low complexity" evidence="1">
    <location>
        <begin position="289"/>
        <end position="301"/>
    </location>
</feature>
<dbReference type="Proteomes" id="UP001428817">
    <property type="component" value="Unassembled WGS sequence"/>
</dbReference>
<accession>A0ABP9QWY4</accession>
<dbReference type="EMBL" id="BAABJP010000041">
    <property type="protein sequence ID" value="GAA5168964.1"/>
    <property type="molecule type" value="Genomic_DNA"/>
</dbReference>
<evidence type="ECO:0000313" key="4">
    <source>
        <dbReference type="Proteomes" id="UP001428817"/>
    </source>
</evidence>
<reference evidence="4" key="1">
    <citation type="journal article" date="2019" name="Int. J. Syst. Evol. Microbiol.">
        <title>The Global Catalogue of Microorganisms (GCM) 10K type strain sequencing project: providing services to taxonomists for standard genome sequencing and annotation.</title>
        <authorList>
            <consortium name="The Broad Institute Genomics Platform"/>
            <consortium name="The Broad Institute Genome Sequencing Center for Infectious Disease"/>
            <person name="Wu L."/>
            <person name="Ma J."/>
        </authorList>
    </citation>
    <scope>NUCLEOTIDE SEQUENCE [LARGE SCALE GENOMIC DNA]</scope>
    <source>
        <strain evidence="4">JCM 18303</strain>
    </source>
</reference>
<feature type="transmembrane region" description="Helical" evidence="2">
    <location>
        <begin position="56"/>
        <end position="78"/>
    </location>
</feature>
<evidence type="ECO:0000256" key="2">
    <source>
        <dbReference type="SAM" id="Phobius"/>
    </source>
</evidence>
<evidence type="ECO:0008006" key="5">
    <source>
        <dbReference type="Google" id="ProtNLM"/>
    </source>
</evidence>
<organism evidence="3 4">
    <name type="scientific">Pseudonocardia eucalypti</name>
    <dbReference type="NCBI Taxonomy" id="648755"/>
    <lineage>
        <taxon>Bacteria</taxon>
        <taxon>Bacillati</taxon>
        <taxon>Actinomycetota</taxon>
        <taxon>Actinomycetes</taxon>
        <taxon>Pseudonocardiales</taxon>
        <taxon>Pseudonocardiaceae</taxon>
        <taxon>Pseudonocardia</taxon>
    </lineage>
</organism>
<feature type="region of interest" description="Disordered" evidence="1">
    <location>
        <begin position="422"/>
        <end position="541"/>
    </location>
</feature>
<keyword evidence="2" id="KW-1133">Transmembrane helix</keyword>
<feature type="compositionally biased region" description="Polar residues" evidence="1">
    <location>
        <begin position="449"/>
        <end position="461"/>
    </location>
</feature>